<feature type="binding site" evidence="14 15">
    <location>
        <position position="52"/>
    </location>
    <ligand>
        <name>a divalent metal cation</name>
        <dbReference type="ChEBI" id="CHEBI:60240"/>
    </ligand>
</feature>
<dbReference type="EC" id="3.1.26.4" evidence="6 14"/>
<evidence type="ECO:0000256" key="14">
    <source>
        <dbReference type="HAMAP-Rule" id="MF_00052"/>
    </source>
</evidence>
<dbReference type="HAMAP" id="MF_00052_B">
    <property type="entry name" value="RNase_HII_B"/>
    <property type="match status" value="1"/>
</dbReference>
<dbReference type="InterPro" id="IPR001352">
    <property type="entry name" value="RNase_HII/HIII"/>
</dbReference>
<dbReference type="EMBL" id="JAURTK010000002">
    <property type="protein sequence ID" value="MDP9646033.1"/>
    <property type="molecule type" value="Genomic_DNA"/>
</dbReference>
<dbReference type="Gene3D" id="3.30.420.10">
    <property type="entry name" value="Ribonuclease H-like superfamily/Ribonuclease H"/>
    <property type="match status" value="1"/>
</dbReference>
<evidence type="ECO:0000256" key="10">
    <source>
        <dbReference type="ARBA" id="ARBA00022723"/>
    </source>
</evidence>
<keyword evidence="12 14" id="KW-0378">Hydrolase</keyword>
<dbReference type="NCBIfam" id="NF000596">
    <property type="entry name" value="PRK00015.1-4"/>
    <property type="match status" value="1"/>
</dbReference>
<comment type="caution">
    <text evidence="19">The sequence shown here is derived from an EMBL/GenBank/DDBJ whole genome shotgun (WGS) entry which is preliminary data.</text>
</comment>
<evidence type="ECO:0000256" key="11">
    <source>
        <dbReference type="ARBA" id="ARBA00022759"/>
    </source>
</evidence>
<proteinExistence type="inferred from homology"/>
<evidence type="ECO:0000256" key="7">
    <source>
        <dbReference type="ARBA" id="ARBA00019179"/>
    </source>
</evidence>
<keyword evidence="13 14" id="KW-0464">Manganese</keyword>
<evidence type="ECO:0000256" key="9">
    <source>
        <dbReference type="ARBA" id="ARBA00022722"/>
    </source>
</evidence>
<dbReference type="GO" id="GO:0005737">
    <property type="term" value="C:cytoplasm"/>
    <property type="evidence" value="ECO:0007669"/>
    <property type="project" value="UniProtKB-SubCell"/>
</dbReference>
<evidence type="ECO:0000256" key="15">
    <source>
        <dbReference type="PROSITE-ProRule" id="PRU01319"/>
    </source>
</evidence>
<evidence type="ECO:0000256" key="3">
    <source>
        <dbReference type="ARBA" id="ARBA00004065"/>
    </source>
</evidence>
<dbReference type="CDD" id="cd07182">
    <property type="entry name" value="RNase_HII_bacteria_HII_like"/>
    <property type="match status" value="1"/>
</dbReference>
<reference evidence="19" key="1">
    <citation type="submission" date="2023-07" db="EMBL/GenBank/DDBJ databases">
        <title>Sorghum-associated microbial communities from plants grown in Nebraska, USA.</title>
        <authorList>
            <person name="Schachtman D."/>
        </authorList>
    </citation>
    <scope>NUCLEOTIDE SEQUENCE</scope>
    <source>
        <strain evidence="19">DS1061</strain>
    </source>
</reference>
<evidence type="ECO:0000256" key="13">
    <source>
        <dbReference type="ARBA" id="ARBA00023211"/>
    </source>
</evidence>
<dbReference type="GO" id="GO:0006298">
    <property type="term" value="P:mismatch repair"/>
    <property type="evidence" value="ECO:0007669"/>
    <property type="project" value="TreeGrafter"/>
</dbReference>
<accession>A0AB73I7U3</accession>
<evidence type="ECO:0000256" key="12">
    <source>
        <dbReference type="ARBA" id="ARBA00022801"/>
    </source>
</evidence>
<dbReference type="PANTHER" id="PTHR10954">
    <property type="entry name" value="RIBONUCLEASE H2 SUBUNIT A"/>
    <property type="match status" value="1"/>
</dbReference>
<comment type="function">
    <text evidence="3 14 16">Endonuclease that specifically degrades the RNA of RNA-DNA hybrids.</text>
</comment>
<comment type="cofactor">
    <cofactor evidence="14 15">
        <name>Mn(2+)</name>
        <dbReference type="ChEBI" id="CHEBI:29035"/>
    </cofactor>
    <cofactor evidence="14 15">
        <name>Mg(2+)</name>
        <dbReference type="ChEBI" id="CHEBI:18420"/>
    </cofactor>
    <text evidence="14 15">Manganese or magnesium. Binds 1 divalent metal ion per monomer in the absence of substrate. May bind a second metal ion after substrate binding.</text>
</comment>
<feature type="binding site" evidence="14 15">
    <location>
        <position position="145"/>
    </location>
    <ligand>
        <name>a divalent metal cation</name>
        <dbReference type="ChEBI" id="CHEBI:60240"/>
    </ligand>
</feature>
<keyword evidence="8 14" id="KW-0963">Cytoplasm</keyword>
<dbReference type="GO" id="GO:0004523">
    <property type="term" value="F:RNA-DNA hybrid ribonuclease activity"/>
    <property type="evidence" value="ECO:0007669"/>
    <property type="project" value="UniProtKB-UniRule"/>
</dbReference>
<dbReference type="NCBIfam" id="NF000595">
    <property type="entry name" value="PRK00015.1-3"/>
    <property type="match status" value="1"/>
</dbReference>
<dbReference type="GO" id="GO:0003723">
    <property type="term" value="F:RNA binding"/>
    <property type="evidence" value="ECO:0007669"/>
    <property type="project" value="UniProtKB-UniRule"/>
</dbReference>
<dbReference type="InterPro" id="IPR012337">
    <property type="entry name" value="RNaseH-like_sf"/>
</dbReference>
<evidence type="ECO:0000256" key="2">
    <source>
        <dbReference type="ARBA" id="ARBA00001946"/>
    </source>
</evidence>
<feature type="compositionally biased region" description="Basic and acidic residues" evidence="17">
    <location>
        <begin position="1"/>
        <end position="12"/>
    </location>
</feature>
<dbReference type="PANTHER" id="PTHR10954:SF18">
    <property type="entry name" value="RIBONUCLEASE HII"/>
    <property type="match status" value="1"/>
</dbReference>
<protein>
    <recommendedName>
        <fullName evidence="7 14">Ribonuclease HII</fullName>
        <shortName evidence="14">RNase HII</shortName>
        <ecNumber evidence="6 14">3.1.26.4</ecNumber>
    </recommendedName>
</protein>
<dbReference type="PROSITE" id="PS51975">
    <property type="entry name" value="RNASE_H_2"/>
    <property type="match status" value="1"/>
</dbReference>
<organism evidence="19 20">
    <name type="scientific">Paraburkholderia caledonica</name>
    <dbReference type="NCBI Taxonomy" id="134536"/>
    <lineage>
        <taxon>Bacteria</taxon>
        <taxon>Pseudomonadati</taxon>
        <taxon>Pseudomonadota</taxon>
        <taxon>Betaproteobacteria</taxon>
        <taxon>Burkholderiales</taxon>
        <taxon>Burkholderiaceae</taxon>
        <taxon>Paraburkholderia</taxon>
    </lineage>
</organism>
<evidence type="ECO:0000313" key="19">
    <source>
        <dbReference type="EMBL" id="MDP9646033.1"/>
    </source>
</evidence>
<name>A0AB73I7U3_9BURK</name>
<dbReference type="GO" id="GO:0043137">
    <property type="term" value="P:DNA replication, removal of RNA primer"/>
    <property type="evidence" value="ECO:0007669"/>
    <property type="project" value="TreeGrafter"/>
</dbReference>
<comment type="subcellular location">
    <subcellularLocation>
        <location evidence="4 14">Cytoplasm</location>
    </subcellularLocation>
</comment>
<evidence type="ECO:0000256" key="16">
    <source>
        <dbReference type="RuleBase" id="RU003515"/>
    </source>
</evidence>
<comment type="similarity">
    <text evidence="5 14 16">Belongs to the RNase HII family.</text>
</comment>
<evidence type="ECO:0000256" key="8">
    <source>
        <dbReference type="ARBA" id="ARBA00022490"/>
    </source>
</evidence>
<gene>
    <name evidence="14" type="primary">rnhB</name>
    <name evidence="19" type="ORF">J2793_001466</name>
</gene>
<dbReference type="SUPFAM" id="SSF53098">
    <property type="entry name" value="Ribonuclease H-like"/>
    <property type="match status" value="1"/>
</dbReference>
<dbReference type="GO" id="GO:0030145">
    <property type="term" value="F:manganese ion binding"/>
    <property type="evidence" value="ECO:0007669"/>
    <property type="project" value="UniProtKB-UniRule"/>
</dbReference>
<comment type="catalytic activity">
    <reaction evidence="1 14 15 16">
        <text>Endonucleolytic cleavage to 5'-phosphomonoester.</text>
        <dbReference type="EC" id="3.1.26.4"/>
    </reaction>
</comment>
<dbReference type="FunFam" id="3.30.420.10:FF:000006">
    <property type="entry name" value="Ribonuclease HII"/>
    <property type="match status" value="1"/>
</dbReference>
<evidence type="ECO:0000256" key="6">
    <source>
        <dbReference type="ARBA" id="ARBA00012180"/>
    </source>
</evidence>
<evidence type="ECO:0000256" key="5">
    <source>
        <dbReference type="ARBA" id="ARBA00007383"/>
    </source>
</evidence>
<dbReference type="Proteomes" id="UP001229486">
    <property type="component" value="Unassembled WGS sequence"/>
</dbReference>
<keyword evidence="9 14" id="KW-0540">Nuclease</keyword>
<evidence type="ECO:0000313" key="20">
    <source>
        <dbReference type="Proteomes" id="UP001229486"/>
    </source>
</evidence>
<evidence type="ECO:0000256" key="1">
    <source>
        <dbReference type="ARBA" id="ARBA00000077"/>
    </source>
</evidence>
<dbReference type="InterPro" id="IPR022898">
    <property type="entry name" value="RNase_HII"/>
</dbReference>
<dbReference type="GO" id="GO:0032299">
    <property type="term" value="C:ribonuclease H2 complex"/>
    <property type="evidence" value="ECO:0007669"/>
    <property type="project" value="TreeGrafter"/>
</dbReference>
<dbReference type="RefSeq" id="WP_392393002.1">
    <property type="nucleotide sequence ID" value="NZ_JAURTK010000002.1"/>
</dbReference>
<sequence length="273" mass="28881">MKNGRTDGRTDGRASAPAPRRKTAAVAGAAGSAGRQVGLNFETPDDIICGVDEAGRGPLAGPVVAAAVIFDPSKPMIRGLDDSKALSAKKRDELYDKIVDRALAYCIASATVEEIDSLNILHATMLAMKRAVEGLSVTPTLVKIDGNRCPTLSVRSEAVIGGDALVKCISAASILAKVTRDRMLLELHQTYPLYGFNAHAGYGTPQHLAALREHGPCEHHRRSFAPVREAHLRFGTGVPLPAGEVIVVPDMLANGMLDDAMLDRDAFGEHSGA</sequence>
<feature type="region of interest" description="Disordered" evidence="17">
    <location>
        <begin position="1"/>
        <end position="29"/>
    </location>
</feature>
<evidence type="ECO:0000256" key="4">
    <source>
        <dbReference type="ARBA" id="ARBA00004496"/>
    </source>
</evidence>
<evidence type="ECO:0000259" key="18">
    <source>
        <dbReference type="PROSITE" id="PS51975"/>
    </source>
</evidence>
<dbReference type="AlphaFoldDB" id="A0AB73I7U3"/>
<comment type="cofactor">
    <cofactor evidence="2">
        <name>Mg(2+)</name>
        <dbReference type="ChEBI" id="CHEBI:18420"/>
    </cofactor>
</comment>
<dbReference type="NCBIfam" id="NF000594">
    <property type="entry name" value="PRK00015.1-1"/>
    <property type="match status" value="1"/>
</dbReference>
<dbReference type="InterPro" id="IPR024567">
    <property type="entry name" value="RNase_HII/HIII_dom"/>
</dbReference>
<dbReference type="Pfam" id="PF01351">
    <property type="entry name" value="RNase_HII"/>
    <property type="match status" value="1"/>
</dbReference>
<dbReference type="InterPro" id="IPR036397">
    <property type="entry name" value="RNaseH_sf"/>
</dbReference>
<feature type="domain" description="RNase H type-2" evidence="18">
    <location>
        <begin position="46"/>
        <end position="236"/>
    </location>
</feature>
<keyword evidence="11 14" id="KW-0255">Endonuclease</keyword>
<keyword evidence="10 14" id="KW-0479">Metal-binding</keyword>
<feature type="binding site" evidence="14 15">
    <location>
        <position position="53"/>
    </location>
    <ligand>
        <name>a divalent metal cation</name>
        <dbReference type="ChEBI" id="CHEBI:60240"/>
    </ligand>
</feature>
<evidence type="ECO:0000256" key="17">
    <source>
        <dbReference type="SAM" id="MobiDB-lite"/>
    </source>
</evidence>